<dbReference type="EMBL" id="ML769537">
    <property type="protein sequence ID" value="KAE9395140.1"/>
    <property type="molecule type" value="Genomic_DNA"/>
</dbReference>
<reference evidence="3" key="1">
    <citation type="journal article" date="2019" name="Environ. Microbiol.">
        <title>Fungal ecological strategies reflected in gene transcription - a case study of two litter decomposers.</title>
        <authorList>
            <person name="Barbi F."/>
            <person name="Kohler A."/>
            <person name="Barry K."/>
            <person name="Baskaran P."/>
            <person name="Daum C."/>
            <person name="Fauchery L."/>
            <person name="Ihrmark K."/>
            <person name="Kuo A."/>
            <person name="LaButti K."/>
            <person name="Lipzen A."/>
            <person name="Morin E."/>
            <person name="Grigoriev I.V."/>
            <person name="Henrissat B."/>
            <person name="Lindahl B."/>
            <person name="Martin F."/>
        </authorList>
    </citation>
    <scope>NUCLEOTIDE SEQUENCE</scope>
    <source>
        <strain evidence="3">JB14</strain>
    </source>
</reference>
<feature type="compositionally biased region" description="Pro residues" evidence="1">
    <location>
        <begin position="594"/>
        <end position="604"/>
    </location>
</feature>
<feature type="region of interest" description="Disordered" evidence="1">
    <location>
        <begin position="1"/>
        <end position="62"/>
    </location>
</feature>
<dbReference type="Proteomes" id="UP000799118">
    <property type="component" value="Unassembled WGS sequence"/>
</dbReference>
<keyword evidence="4" id="KW-1185">Reference proteome</keyword>
<feature type="region of interest" description="Disordered" evidence="1">
    <location>
        <begin position="488"/>
        <end position="522"/>
    </location>
</feature>
<feature type="domain" description="U1-type" evidence="2">
    <location>
        <begin position="129"/>
        <end position="162"/>
    </location>
</feature>
<feature type="compositionally biased region" description="Polar residues" evidence="1">
    <location>
        <begin position="280"/>
        <end position="289"/>
    </location>
</feature>
<evidence type="ECO:0000256" key="1">
    <source>
        <dbReference type="SAM" id="MobiDB-lite"/>
    </source>
</evidence>
<dbReference type="GO" id="GO:0003676">
    <property type="term" value="F:nucleic acid binding"/>
    <property type="evidence" value="ECO:0007669"/>
    <property type="project" value="InterPro"/>
</dbReference>
<dbReference type="GO" id="GO:0008270">
    <property type="term" value="F:zinc ion binding"/>
    <property type="evidence" value="ECO:0007669"/>
    <property type="project" value="InterPro"/>
</dbReference>
<evidence type="ECO:0000313" key="3">
    <source>
        <dbReference type="EMBL" id="KAE9395140.1"/>
    </source>
</evidence>
<proteinExistence type="predicted"/>
<sequence length="700" mass="74733">MPKRAREAKSDLCAPAPIEDVVVKSPESPTQQNKGTSARHPSTTVAVSSVTASTSTSTPTTHRPTEWYCTVCTLKMNISSKLSHIAGKRHQKASQALTAVPGPTIPSESDVHLQGTSASPVTGSASTLTSEWYCTVCTLKMNISSKTSHIAGKRHQKVSQASTAAPPSESESVRIPAEKTLTDKAATSATLTTPASDDGFKSTLAFGISSSLARHAQPAPMSLFAGIPRLNTEAGAIPPWPAGLSFRAIPNASAAASSDSSVETPTPAPAAVPLPPAPTHNTNGASTETEVVRSQEGFTIPLIGGAGLSLSRSNSNGAGSSLSRTNSYALRSSMGGNSDDVEDSPPKKKKGKEKASKQFHNELPAAWATKGRIAVEDEFRSLKIDLEHLRDRMDTFEILSPELPASSSQAHNTLMEGLCKQVDKTIANVIQIQGHVQSHFERFHSIQSSISGLTKNAVHRDMLESVLREIKAEFARVDGMIAETKKEQRYAVDRTEGEERQRKRRRLEEQADHSPAFAPLPPFQPMAISFPSASAMHAPPIMPAASSSNYTVVPPAPAPSPSTPAAPTPSSLIPAAPTPLSFIPTVPMGSPVPSSTPPLPPAPQPTNQRKHIGVRIGPVNLSTVLNRDQATVVAKSFCRLLTGGIAKNKREYLTKYVKGKKEGSMLYMWWSKESDTRDFVNWSQAPPEPYAGISVERVNF</sequence>
<feature type="compositionally biased region" description="Pro residues" evidence="1">
    <location>
        <begin position="266"/>
        <end position="278"/>
    </location>
</feature>
<feature type="compositionally biased region" description="Polar residues" evidence="1">
    <location>
        <begin position="27"/>
        <end position="40"/>
    </location>
</feature>
<gene>
    <name evidence="3" type="ORF">BT96DRAFT_923059</name>
</gene>
<feature type="compositionally biased region" description="Basic and acidic residues" evidence="1">
    <location>
        <begin position="488"/>
        <end position="512"/>
    </location>
</feature>
<organism evidence="3 4">
    <name type="scientific">Gymnopus androsaceus JB14</name>
    <dbReference type="NCBI Taxonomy" id="1447944"/>
    <lineage>
        <taxon>Eukaryota</taxon>
        <taxon>Fungi</taxon>
        <taxon>Dikarya</taxon>
        <taxon>Basidiomycota</taxon>
        <taxon>Agaricomycotina</taxon>
        <taxon>Agaricomycetes</taxon>
        <taxon>Agaricomycetidae</taxon>
        <taxon>Agaricales</taxon>
        <taxon>Marasmiineae</taxon>
        <taxon>Omphalotaceae</taxon>
        <taxon>Gymnopus</taxon>
    </lineage>
</organism>
<feature type="region of interest" description="Disordered" evidence="1">
    <location>
        <begin position="257"/>
        <end position="291"/>
    </location>
</feature>
<evidence type="ECO:0000259" key="2">
    <source>
        <dbReference type="SMART" id="SM00451"/>
    </source>
</evidence>
<feature type="compositionally biased region" description="Low complexity" evidence="1">
    <location>
        <begin position="159"/>
        <end position="170"/>
    </location>
</feature>
<name>A0A6A4HBL9_9AGAR</name>
<feature type="region of interest" description="Disordered" evidence="1">
    <location>
        <begin position="589"/>
        <end position="608"/>
    </location>
</feature>
<feature type="domain" description="U1-type" evidence="2">
    <location>
        <begin position="64"/>
        <end position="97"/>
    </location>
</feature>
<feature type="compositionally biased region" description="Polar residues" evidence="1">
    <location>
        <begin position="310"/>
        <end position="336"/>
    </location>
</feature>
<feature type="region of interest" description="Disordered" evidence="1">
    <location>
        <begin position="309"/>
        <end position="361"/>
    </location>
</feature>
<feature type="compositionally biased region" description="Basic and acidic residues" evidence="1">
    <location>
        <begin position="1"/>
        <end position="10"/>
    </location>
</feature>
<protein>
    <recommendedName>
        <fullName evidence="2">U1-type domain-containing protein</fullName>
    </recommendedName>
</protein>
<evidence type="ECO:0000313" key="4">
    <source>
        <dbReference type="Proteomes" id="UP000799118"/>
    </source>
</evidence>
<accession>A0A6A4HBL9</accession>
<feature type="compositionally biased region" description="Low complexity" evidence="1">
    <location>
        <begin position="41"/>
        <end position="61"/>
    </location>
</feature>
<dbReference type="SMART" id="SM00451">
    <property type="entry name" value="ZnF_U1"/>
    <property type="match status" value="2"/>
</dbReference>
<dbReference type="AlphaFoldDB" id="A0A6A4HBL9"/>
<dbReference type="InterPro" id="IPR003604">
    <property type="entry name" value="Matrin/U1-like-C_Znf_C2H2"/>
</dbReference>
<feature type="region of interest" description="Disordered" evidence="1">
    <location>
        <begin position="150"/>
        <end position="175"/>
    </location>
</feature>